<dbReference type="Proteomes" id="UP000723714">
    <property type="component" value="Unassembled WGS sequence"/>
</dbReference>
<proteinExistence type="predicted"/>
<dbReference type="PROSITE" id="PS51257">
    <property type="entry name" value="PROKAR_LIPOPROTEIN"/>
    <property type="match status" value="1"/>
</dbReference>
<dbReference type="RefSeq" id="WP_216242220.1">
    <property type="nucleotide sequence ID" value="NZ_JABACJ020000011.1"/>
</dbReference>
<evidence type="ECO:0000313" key="3">
    <source>
        <dbReference type="Proteomes" id="UP000723714"/>
    </source>
</evidence>
<feature type="chain" id="PRO_5045444026" evidence="1">
    <location>
        <begin position="21"/>
        <end position="295"/>
    </location>
</feature>
<dbReference type="EMBL" id="JABACJ020000011">
    <property type="protein sequence ID" value="MBU3876671.1"/>
    <property type="molecule type" value="Genomic_DNA"/>
</dbReference>
<reference evidence="2 3" key="1">
    <citation type="submission" date="2021-06" db="EMBL/GenBank/DDBJ databases">
        <title>Faecalicatena sp. nov. isolated from porcine feces.</title>
        <authorList>
            <person name="Oh B.S."/>
            <person name="Lee J.H."/>
        </authorList>
    </citation>
    <scope>NUCLEOTIDE SEQUENCE [LARGE SCALE GENOMIC DNA]</scope>
    <source>
        <strain evidence="2 3">AGMB00832</strain>
    </source>
</reference>
<accession>A0ABS6D6A2</accession>
<feature type="signal peptide" evidence="1">
    <location>
        <begin position="1"/>
        <end position="20"/>
    </location>
</feature>
<protein>
    <submittedName>
        <fullName evidence="2">Uncharacterized protein</fullName>
    </submittedName>
</protein>
<comment type="caution">
    <text evidence="2">The sequence shown here is derived from an EMBL/GenBank/DDBJ whole genome shotgun (WGS) entry which is preliminary data.</text>
</comment>
<evidence type="ECO:0000256" key="1">
    <source>
        <dbReference type="SAM" id="SignalP"/>
    </source>
</evidence>
<gene>
    <name evidence="2" type="ORF">HGO97_012735</name>
</gene>
<evidence type="ECO:0000313" key="2">
    <source>
        <dbReference type="EMBL" id="MBU3876671.1"/>
    </source>
</evidence>
<name>A0ABS6D6A2_9FIRM</name>
<organism evidence="2 3">
    <name type="scientific">Faecalicatena faecalis</name>
    <dbReference type="NCBI Taxonomy" id="2726362"/>
    <lineage>
        <taxon>Bacteria</taxon>
        <taxon>Bacillati</taxon>
        <taxon>Bacillota</taxon>
        <taxon>Clostridia</taxon>
        <taxon>Lachnospirales</taxon>
        <taxon>Lachnospiraceae</taxon>
        <taxon>Faecalicatena</taxon>
    </lineage>
</organism>
<keyword evidence="1" id="KW-0732">Signal</keyword>
<keyword evidence="3" id="KW-1185">Reference proteome</keyword>
<sequence length="295" mass="34348">MKYRKRFLLAALLGAGAVTFLVSCKKEAHSEEVVKTSIFSWEEDYILPEQEEEIYMAMERLGCAAVYQEFPQDMEDEVVIEYLKRRSSKNQDVYYLAGDANWGLEEHAESMLEQVKRVDSLNKKAGRGSRFSGIVWDVEPYLTEEWDESPDQVMEQYINNLRAAYESASEKGLQVIVCIPNFYDKKGYEEELADLTENGCDVLAVMNYNKDDEAGQIRTEVELAKTYDKGIIHIVELQKPGYHELTEKNTYYYDGIGAVKESFEKLKKEFDYPKLGFSWHYMRPALELMDREEQR</sequence>